<evidence type="ECO:0000313" key="2">
    <source>
        <dbReference type="Proteomes" id="UP001055634"/>
    </source>
</evidence>
<reference evidence="1" key="1">
    <citation type="submission" date="2022-04" db="EMBL/GenBank/DDBJ databases">
        <authorList>
            <person name="Friedrich I."/>
            <person name="Schneider D."/>
            <person name="Poehlein A."/>
            <person name="Hertel R."/>
            <person name="Daniel R."/>
        </authorList>
    </citation>
    <scope>NUCLEOTIDE SEQUENCE</scope>
</reference>
<protein>
    <submittedName>
        <fullName evidence="1">Uncharacterized protein</fullName>
    </submittedName>
</protein>
<gene>
    <name evidence="1" type="ORF">GURKE_02080</name>
</gene>
<evidence type="ECO:0000313" key="1">
    <source>
        <dbReference type="EMBL" id="UTC28239.1"/>
    </source>
</evidence>
<proteinExistence type="predicted"/>
<sequence>MMRMSTNFFSFRSPGFSNDGEGDVATMVGHVGAGTGLDRDQLSAQQSVDHSGIERLGRLFFTIQIAQHLACVCGQGAQRFSGGVIQQSLS</sequence>
<accession>A0A9E7N1P0</accession>
<dbReference type="Proteomes" id="UP001055634">
    <property type="component" value="Segment"/>
</dbReference>
<organism evidence="1 2">
    <name type="scientific">Brevundimonas phage vB_BpoS-Gurke</name>
    <dbReference type="NCBI Taxonomy" id="2948599"/>
    <lineage>
        <taxon>Viruses</taxon>
        <taxon>Duplodnaviria</taxon>
        <taxon>Heunggongvirae</taxon>
        <taxon>Uroviricota</taxon>
        <taxon>Caudoviricetes</taxon>
        <taxon>Jeanschmidtviridae</taxon>
        <taxon>Kikimoravirus</taxon>
        <taxon>Kikimoravirus gurke</taxon>
    </lineage>
</organism>
<name>A0A9E7N1P0_9CAUD</name>
<keyword evidence="2" id="KW-1185">Reference proteome</keyword>
<dbReference type="EMBL" id="ON529850">
    <property type="protein sequence ID" value="UTC28239.1"/>
    <property type="molecule type" value="Genomic_DNA"/>
</dbReference>